<evidence type="ECO:0000313" key="4">
    <source>
        <dbReference type="EMBL" id="KCW53922.1"/>
    </source>
</evidence>
<dbReference type="Gramene" id="KCW53922">
    <property type="protein sequence ID" value="KCW53922"/>
    <property type="gene ID" value="EUGRSUZ_J03133"/>
</dbReference>
<sequence>MTPTKKTIPRQFSYNTLYVNPLTDARHVRSCSEGIALEGHSNHSPVKLGDHRKENAHPNQEPDAADGDDKENAAPKSWSAAVSKHSSNLKSLSTGKALNLKPSSLQFCMQMQDKDPNLGSKLRDPIGSENSHSVNIWDYSDSESAPASSWSTLPNRTLLCRPLPVDIGRCTCVIVREKSIDGVSGGTLYSLYTNEGKGRQDRKLAVAFCKRRNGKSIFTIAQSVKGLLSNGDDSYIGAVTANVMGSKYHIWDQGVSLDSVARGTKALLAVVTFVPTIATWTGSHRIMRAYIPKHQSMQLKNTTQVPHISGLPKDWEERRDRVHQLVSRVPHYNKISQQYELDFRDRGRAGLKIQRSVKNFQLNLEENGKQTILQLGRVGKSKYVMDYRYPLTGYQAFCICLASINTKLCCTV</sequence>
<dbReference type="PANTHER" id="PTHR16517:SF131">
    <property type="entry name" value="TUBBY-LIKE PROTEIN 8"/>
    <property type="match status" value="1"/>
</dbReference>
<dbReference type="OMA" id="LMGSKYQ"/>
<evidence type="ECO:0000256" key="2">
    <source>
        <dbReference type="SAM" id="MobiDB-lite"/>
    </source>
</evidence>
<dbReference type="OrthoDB" id="8775810at2759"/>
<organism evidence="4">
    <name type="scientific">Eucalyptus grandis</name>
    <name type="common">Flooded gum</name>
    <dbReference type="NCBI Taxonomy" id="71139"/>
    <lineage>
        <taxon>Eukaryota</taxon>
        <taxon>Viridiplantae</taxon>
        <taxon>Streptophyta</taxon>
        <taxon>Embryophyta</taxon>
        <taxon>Tracheophyta</taxon>
        <taxon>Spermatophyta</taxon>
        <taxon>Magnoliopsida</taxon>
        <taxon>eudicotyledons</taxon>
        <taxon>Gunneridae</taxon>
        <taxon>Pentapetalae</taxon>
        <taxon>rosids</taxon>
        <taxon>malvids</taxon>
        <taxon>Myrtales</taxon>
        <taxon>Myrtaceae</taxon>
        <taxon>Myrtoideae</taxon>
        <taxon>Eucalypteae</taxon>
        <taxon>Eucalyptus</taxon>
    </lineage>
</organism>
<dbReference type="SUPFAM" id="SSF54518">
    <property type="entry name" value="Tubby C-terminal domain-like"/>
    <property type="match status" value="1"/>
</dbReference>
<dbReference type="Pfam" id="PF01167">
    <property type="entry name" value="Tub"/>
    <property type="match status" value="1"/>
</dbReference>
<dbReference type="GO" id="GO:0005634">
    <property type="term" value="C:nucleus"/>
    <property type="evidence" value="ECO:0007669"/>
    <property type="project" value="EnsemblPlants"/>
</dbReference>
<feature type="region of interest" description="Disordered" evidence="2">
    <location>
        <begin position="36"/>
        <end position="82"/>
    </location>
</feature>
<feature type="domain" description="Tubby C-terminal" evidence="3">
    <location>
        <begin position="159"/>
        <end position="406"/>
    </location>
</feature>
<proteinExistence type="inferred from homology"/>
<dbReference type="KEGG" id="egr:104423245"/>
<dbReference type="AlphaFoldDB" id="A0A059AIW9"/>
<accession>A0A059AIW9</accession>
<dbReference type="InParanoid" id="A0A059AIW9"/>
<evidence type="ECO:0000256" key="1">
    <source>
        <dbReference type="ARBA" id="ARBA00007129"/>
    </source>
</evidence>
<protein>
    <recommendedName>
        <fullName evidence="3">Tubby C-terminal domain-containing protein</fullName>
    </recommendedName>
</protein>
<dbReference type="PANTHER" id="PTHR16517">
    <property type="entry name" value="TUBBY-RELATED"/>
    <property type="match status" value="1"/>
</dbReference>
<name>A0A059AIW9_EUCGR</name>
<comment type="similarity">
    <text evidence="1">Belongs to the TUB family.</text>
</comment>
<dbReference type="FunCoup" id="A0A059AIW9">
    <property type="interactions" value="220"/>
</dbReference>
<reference evidence="4" key="1">
    <citation type="submission" date="2013-07" db="EMBL/GenBank/DDBJ databases">
        <title>The genome of Eucalyptus grandis.</title>
        <authorList>
            <person name="Schmutz J."/>
            <person name="Hayes R."/>
            <person name="Myburg A."/>
            <person name="Tuskan G."/>
            <person name="Grattapaglia D."/>
            <person name="Rokhsar D.S."/>
        </authorList>
    </citation>
    <scope>NUCLEOTIDE SEQUENCE</scope>
    <source>
        <tissue evidence="4">Leaf extractions</tissue>
    </source>
</reference>
<dbReference type="InterPro" id="IPR025659">
    <property type="entry name" value="Tubby-like_C"/>
</dbReference>
<gene>
    <name evidence="4" type="ORF">EUGRSUZ_J03133</name>
</gene>
<dbReference type="GO" id="GO:0009620">
    <property type="term" value="P:response to fungus"/>
    <property type="evidence" value="ECO:0007669"/>
    <property type="project" value="EnsemblPlants"/>
</dbReference>
<dbReference type="Gene3D" id="3.20.90.10">
    <property type="entry name" value="Tubby Protein, Chain A"/>
    <property type="match status" value="1"/>
</dbReference>
<dbReference type="InterPro" id="IPR000007">
    <property type="entry name" value="Tubby_C"/>
</dbReference>
<dbReference type="eggNOG" id="KOG2502">
    <property type="taxonomic scope" value="Eukaryota"/>
</dbReference>
<dbReference type="GO" id="GO:0005829">
    <property type="term" value="C:cytosol"/>
    <property type="evidence" value="ECO:0007669"/>
    <property type="project" value="EnsemblPlants"/>
</dbReference>
<dbReference type="EMBL" id="KK198762">
    <property type="protein sequence ID" value="KCW53922.1"/>
    <property type="molecule type" value="Genomic_DNA"/>
</dbReference>
<evidence type="ECO:0000259" key="3">
    <source>
        <dbReference type="Pfam" id="PF01167"/>
    </source>
</evidence>
<dbReference type="STRING" id="71139.A0A059AIW9"/>
<dbReference type="PRINTS" id="PR01573">
    <property type="entry name" value="SUPERTUBBY"/>
</dbReference>